<name>A0AA36ULT8_9NEIS</name>
<evidence type="ECO:0000313" key="1">
    <source>
        <dbReference type="EMBL" id="EGQ78478.1"/>
    </source>
</evidence>
<comment type="caution">
    <text evidence="1">The sequence shown here is derived from an EMBL/GenBank/DDBJ whole genome shotgun (WGS) entry which is preliminary data.</text>
</comment>
<accession>A0AA36ULT8</accession>
<sequence>MGSLLVRAAFGERVVGIFALQSGKRSSENGFQTTFGLSGKGE</sequence>
<reference evidence="1 2" key="1">
    <citation type="submission" date="2011-05" db="EMBL/GenBank/DDBJ databases">
        <authorList>
            <person name="Muzny D."/>
            <person name="Qin X."/>
            <person name="Deng J."/>
            <person name="Jiang H."/>
            <person name="Liu Y."/>
            <person name="Qu J."/>
            <person name="Song X.-Z."/>
            <person name="Zhang L."/>
            <person name="Thornton R."/>
            <person name="Coyle M."/>
            <person name="Francisco L."/>
            <person name="Jackson L."/>
            <person name="Javaid M."/>
            <person name="Korchina V."/>
            <person name="Kovar C."/>
            <person name="Mata R."/>
            <person name="Mathew T."/>
            <person name="Ngo R."/>
            <person name="Nguyen L."/>
            <person name="Nguyen N."/>
            <person name="Okwuonu G."/>
            <person name="Ongeri F."/>
            <person name="Pham C."/>
            <person name="Simmons D."/>
            <person name="Wilczek-Boney K."/>
            <person name="Hale W."/>
            <person name="Jakkamsetti A."/>
            <person name="Pham P."/>
            <person name="Ruth R."/>
            <person name="San Lucas F."/>
            <person name="Warren J."/>
            <person name="Zhang J."/>
            <person name="Zhao Z."/>
            <person name="Zhou C."/>
            <person name="Zhu D."/>
            <person name="Lee S."/>
            <person name="Bess C."/>
            <person name="Blankenburg K."/>
            <person name="Forbes L."/>
            <person name="Fu Q."/>
            <person name="Gubbala S."/>
            <person name="Hirani K."/>
            <person name="Jayaseelan J.C."/>
            <person name="Lara F."/>
            <person name="Munidasa M."/>
            <person name="Palculict T."/>
            <person name="Patil S."/>
            <person name="Pu L.-L."/>
            <person name="Saada N."/>
            <person name="Tang L."/>
            <person name="Weissenberger G."/>
            <person name="Zhu Y."/>
            <person name="Hemphill L."/>
            <person name="Shang Y."/>
            <person name="Youmans B."/>
            <person name="Ayvaz T."/>
            <person name="Ross M."/>
            <person name="Santibanez J."/>
            <person name="Aqrawi P."/>
            <person name="Gross S."/>
            <person name="Joshi V."/>
            <person name="Fowler G."/>
            <person name="Nazareth L."/>
            <person name="Reid J."/>
            <person name="Worley K."/>
            <person name="Petrosino J."/>
            <person name="Highlander S."/>
            <person name="Gibbs R."/>
        </authorList>
    </citation>
    <scope>NUCLEOTIDE SEQUENCE [LARGE SCALE GENOMIC DNA]</scope>
    <source>
        <strain evidence="1 2">ATCC 33926</strain>
    </source>
</reference>
<dbReference type="EMBL" id="AFQE01000010">
    <property type="protein sequence ID" value="EGQ78478.1"/>
    <property type="molecule type" value="Genomic_DNA"/>
</dbReference>
<organism evidence="1 2">
    <name type="scientific">Neisseria macacae ATCC 33926</name>
    <dbReference type="NCBI Taxonomy" id="997348"/>
    <lineage>
        <taxon>Bacteria</taxon>
        <taxon>Pseudomonadati</taxon>
        <taxon>Pseudomonadota</taxon>
        <taxon>Betaproteobacteria</taxon>
        <taxon>Neisseriales</taxon>
        <taxon>Neisseriaceae</taxon>
        <taxon>Neisseria</taxon>
    </lineage>
</organism>
<gene>
    <name evidence="1" type="ORF">HMPREF9418_0113</name>
</gene>
<protein>
    <submittedName>
        <fullName evidence="1">Uncharacterized protein</fullName>
    </submittedName>
</protein>
<proteinExistence type="predicted"/>
<evidence type="ECO:0000313" key="2">
    <source>
        <dbReference type="Proteomes" id="UP000004982"/>
    </source>
</evidence>
<dbReference type="AlphaFoldDB" id="A0AA36ULT8"/>
<dbReference type="Proteomes" id="UP000004982">
    <property type="component" value="Unassembled WGS sequence"/>
</dbReference>